<dbReference type="Proteomes" id="UP000237271">
    <property type="component" value="Unassembled WGS sequence"/>
</dbReference>
<name>A0A2P4XTX9_9STRA</name>
<feature type="transmembrane region" description="Helical" evidence="1">
    <location>
        <begin position="58"/>
        <end position="76"/>
    </location>
</feature>
<comment type="caution">
    <text evidence="2">The sequence shown here is derived from an EMBL/GenBank/DDBJ whole genome shotgun (WGS) entry which is preliminary data.</text>
</comment>
<reference evidence="2 3" key="1">
    <citation type="journal article" date="2017" name="Genome Biol. Evol.">
        <title>Phytophthora megakarya and P. palmivora, closely related causal agents of cacao black pod rot, underwent increases in genome sizes and gene numbers by different mechanisms.</title>
        <authorList>
            <person name="Ali S.S."/>
            <person name="Shao J."/>
            <person name="Lary D.J."/>
            <person name="Kronmiller B."/>
            <person name="Shen D."/>
            <person name="Strem M.D."/>
            <person name="Amoako-Attah I."/>
            <person name="Akrofi A.Y."/>
            <person name="Begoude B.A."/>
            <person name="Ten Hoopen G.M."/>
            <person name="Coulibaly K."/>
            <person name="Kebe B.I."/>
            <person name="Melnick R.L."/>
            <person name="Guiltinan M.J."/>
            <person name="Tyler B.M."/>
            <person name="Meinhardt L.W."/>
            <person name="Bailey B.A."/>
        </authorList>
    </citation>
    <scope>NUCLEOTIDE SEQUENCE [LARGE SCALE GENOMIC DNA]</scope>
    <source>
        <strain evidence="3">sbr112.9</strain>
    </source>
</reference>
<gene>
    <name evidence="2" type="ORF">PHPALM_14792</name>
</gene>
<protein>
    <submittedName>
        <fullName evidence="2">Uncharacterized protein</fullName>
    </submittedName>
</protein>
<keyword evidence="1" id="KW-0812">Transmembrane</keyword>
<dbReference type="AlphaFoldDB" id="A0A2P4XTX9"/>
<sequence>MLGQTVILKMRVICFNKTMTPCACWELRDGGYLMVIIVVSYRTLSGADNLYSGSWGPTRSAVALALSPLGMFFYFLPKILWIHIEKETNDYREQCIYGPNNGVLEVQTKGPRKTVQTLEEIKKNCHELKPTKAHEVIYAIIC</sequence>
<keyword evidence="3" id="KW-1185">Reference proteome</keyword>
<proteinExistence type="predicted"/>
<organism evidence="2 3">
    <name type="scientific">Phytophthora palmivora</name>
    <dbReference type="NCBI Taxonomy" id="4796"/>
    <lineage>
        <taxon>Eukaryota</taxon>
        <taxon>Sar</taxon>
        <taxon>Stramenopiles</taxon>
        <taxon>Oomycota</taxon>
        <taxon>Peronosporomycetes</taxon>
        <taxon>Peronosporales</taxon>
        <taxon>Peronosporaceae</taxon>
        <taxon>Phytophthora</taxon>
    </lineage>
</organism>
<evidence type="ECO:0000313" key="3">
    <source>
        <dbReference type="Proteomes" id="UP000237271"/>
    </source>
</evidence>
<dbReference type="OrthoDB" id="128268at2759"/>
<dbReference type="EMBL" id="NCKW01007980">
    <property type="protein sequence ID" value="POM68977.1"/>
    <property type="molecule type" value="Genomic_DNA"/>
</dbReference>
<evidence type="ECO:0000313" key="2">
    <source>
        <dbReference type="EMBL" id="POM68977.1"/>
    </source>
</evidence>
<keyword evidence="1" id="KW-1133">Transmembrane helix</keyword>
<accession>A0A2P4XTX9</accession>
<keyword evidence="1" id="KW-0472">Membrane</keyword>
<evidence type="ECO:0000256" key="1">
    <source>
        <dbReference type="SAM" id="Phobius"/>
    </source>
</evidence>